<comment type="caution">
    <text evidence="2">The sequence shown here is derived from an EMBL/GenBank/DDBJ whole genome shotgun (WGS) entry which is preliminary data.</text>
</comment>
<dbReference type="RefSeq" id="WP_193904784.1">
    <property type="nucleotide sequence ID" value="NZ_JADEXG010000003.1"/>
</dbReference>
<dbReference type="Proteomes" id="UP000636505">
    <property type="component" value="Unassembled WGS sequence"/>
</dbReference>
<proteinExistence type="predicted"/>
<reference evidence="2" key="1">
    <citation type="submission" date="2020-10" db="EMBL/GenBank/DDBJ databases">
        <authorList>
            <person name="Castelo-Branco R."/>
            <person name="Eusebio N."/>
            <person name="Adriana R."/>
            <person name="Vieira A."/>
            <person name="Brugerolle De Fraissinette N."/>
            <person name="Rezende De Castro R."/>
            <person name="Schneider M.P."/>
            <person name="Vasconcelos V."/>
            <person name="Leao P.N."/>
        </authorList>
    </citation>
    <scope>NUCLEOTIDE SEQUENCE</scope>
    <source>
        <strain evidence="2">LEGE 07310</strain>
    </source>
</reference>
<feature type="transmembrane region" description="Helical" evidence="1">
    <location>
        <begin position="82"/>
        <end position="101"/>
    </location>
</feature>
<keyword evidence="1" id="KW-0472">Membrane</keyword>
<organism evidence="2 3">
    <name type="scientific">Vasconcelosia minhoensis LEGE 07310</name>
    <dbReference type="NCBI Taxonomy" id="915328"/>
    <lineage>
        <taxon>Bacteria</taxon>
        <taxon>Bacillati</taxon>
        <taxon>Cyanobacteriota</taxon>
        <taxon>Cyanophyceae</taxon>
        <taxon>Nodosilineales</taxon>
        <taxon>Cymatolegaceae</taxon>
        <taxon>Vasconcelosia</taxon>
        <taxon>Vasconcelosia minhoensis</taxon>
    </lineage>
</organism>
<accession>A0A8J7DM88</accession>
<evidence type="ECO:0000313" key="2">
    <source>
        <dbReference type="EMBL" id="MBE9076130.1"/>
    </source>
</evidence>
<dbReference type="AlphaFoldDB" id="A0A8J7DM88"/>
<dbReference type="EMBL" id="JADEXG010000003">
    <property type="protein sequence ID" value="MBE9076130.1"/>
    <property type="molecule type" value="Genomic_DNA"/>
</dbReference>
<name>A0A8J7DM88_9CYAN</name>
<gene>
    <name evidence="2" type="ORF">IQ241_02275</name>
</gene>
<evidence type="ECO:0000313" key="3">
    <source>
        <dbReference type="Proteomes" id="UP000636505"/>
    </source>
</evidence>
<sequence>MRPRKSQKLDLNEAYPCPCRRRGRIVPIALTEAFGCDRCQQIFVVRDQNYVIEQLASHYSYKRAWRWNGHQWLLDRDVRRSYMLVLIVTVLLLAFCLILLATAKSPVNASATFRLLVAFLFLMGVVILLWSASRR</sequence>
<keyword evidence="3" id="KW-1185">Reference proteome</keyword>
<protein>
    <submittedName>
        <fullName evidence="2">Uncharacterized protein</fullName>
    </submittedName>
</protein>
<evidence type="ECO:0000256" key="1">
    <source>
        <dbReference type="SAM" id="Phobius"/>
    </source>
</evidence>
<feature type="transmembrane region" description="Helical" evidence="1">
    <location>
        <begin position="113"/>
        <end position="132"/>
    </location>
</feature>
<keyword evidence="1" id="KW-0812">Transmembrane</keyword>
<keyword evidence="1" id="KW-1133">Transmembrane helix</keyword>